<dbReference type="InterPro" id="IPR050509">
    <property type="entry name" value="CoA-transferase_III"/>
</dbReference>
<proteinExistence type="predicted"/>
<dbReference type="AlphaFoldDB" id="A0A368C2N8"/>
<protein>
    <submittedName>
        <fullName evidence="1">CoA transferase</fullName>
    </submittedName>
</protein>
<organism evidence="1 2">
    <name type="scientific">SAR86 cluster bacterium</name>
    <dbReference type="NCBI Taxonomy" id="2030880"/>
    <lineage>
        <taxon>Bacteria</taxon>
        <taxon>Pseudomonadati</taxon>
        <taxon>Pseudomonadota</taxon>
        <taxon>Gammaproteobacteria</taxon>
        <taxon>SAR86 cluster</taxon>
    </lineage>
</organism>
<dbReference type="InterPro" id="IPR023606">
    <property type="entry name" value="CoA-Trfase_III_dom_1_sf"/>
</dbReference>
<dbReference type="Gene3D" id="3.40.50.10540">
    <property type="entry name" value="Crotonobetainyl-coa:carnitine coa-transferase, domain 1"/>
    <property type="match status" value="1"/>
</dbReference>
<gene>
    <name evidence="1" type="ORF">DBW92_03715</name>
</gene>
<sequence length="367" mass="40515">MGPLKGLKILEFSGIGPGPFCGMLLADLGADVIRLDKSSTHGNFNKADIHNRNKKSITVDLKNPESIQEVKKLISQMDGIFEGFRPGVMERLGLGPKECLEINNSLVYGRMTGWGQEGPMANQSGHDINYIALSGVLDSMGREGENPQPPLNLVGDFGGGGMLLAVGMLGAFIHSQKTGEGQVVDAAMIDGSSLLMSMFYSFKEMGFWTENKESNLLDGAAHFYDTYECSDKKHIAIGAIEPQFYKELLEKLEINDEDFLDQMNRSMWPKLKLKMISVIKTKTRDEWAKIFNNSDACVSPVLSLSETSLHPHHVARETFMHVNGFTEPAPSPRFSKSRLEQNSYIVASGEDNEAISKEYNLDIAKLG</sequence>
<dbReference type="Pfam" id="PF02515">
    <property type="entry name" value="CoA_transf_3"/>
    <property type="match status" value="1"/>
</dbReference>
<accession>A0A368C2N8</accession>
<reference evidence="1 2" key="1">
    <citation type="journal article" date="2018" name="Microbiome">
        <title>Fine metagenomic profile of the Mediterranean stratified and mixed water columns revealed by assembly and recruitment.</title>
        <authorList>
            <person name="Haro-Moreno J.M."/>
            <person name="Lopez-Perez M."/>
            <person name="De La Torre J.R."/>
            <person name="Picazo A."/>
            <person name="Camacho A."/>
            <person name="Rodriguez-Valera F."/>
        </authorList>
    </citation>
    <scope>NUCLEOTIDE SEQUENCE [LARGE SCALE GENOMIC DNA]</scope>
    <source>
        <strain evidence="1">MED-G78</strain>
    </source>
</reference>
<dbReference type="PANTHER" id="PTHR48228">
    <property type="entry name" value="SUCCINYL-COA--D-CITRAMALATE COA-TRANSFERASE"/>
    <property type="match status" value="1"/>
</dbReference>
<dbReference type="PANTHER" id="PTHR48228:SF5">
    <property type="entry name" value="ALPHA-METHYLACYL-COA RACEMASE"/>
    <property type="match status" value="1"/>
</dbReference>
<dbReference type="InterPro" id="IPR003673">
    <property type="entry name" value="CoA-Trfase_fam_III"/>
</dbReference>
<dbReference type="EMBL" id="QOPI01000020">
    <property type="protein sequence ID" value="RCL43848.1"/>
    <property type="molecule type" value="Genomic_DNA"/>
</dbReference>
<evidence type="ECO:0000313" key="1">
    <source>
        <dbReference type="EMBL" id="RCL43848.1"/>
    </source>
</evidence>
<comment type="caution">
    <text evidence="1">The sequence shown here is derived from an EMBL/GenBank/DDBJ whole genome shotgun (WGS) entry which is preliminary data.</text>
</comment>
<keyword evidence="1" id="KW-0808">Transferase</keyword>
<dbReference type="Proteomes" id="UP000252915">
    <property type="component" value="Unassembled WGS sequence"/>
</dbReference>
<name>A0A368C2N8_9GAMM</name>
<dbReference type="InterPro" id="IPR044855">
    <property type="entry name" value="CoA-Trfase_III_dom3_sf"/>
</dbReference>
<dbReference type="Gene3D" id="3.30.1540.10">
    <property type="entry name" value="formyl-coa transferase, domain 3"/>
    <property type="match status" value="1"/>
</dbReference>
<dbReference type="GO" id="GO:0016740">
    <property type="term" value="F:transferase activity"/>
    <property type="evidence" value="ECO:0007669"/>
    <property type="project" value="UniProtKB-KW"/>
</dbReference>
<dbReference type="SUPFAM" id="SSF89796">
    <property type="entry name" value="CoA-transferase family III (CaiB/BaiF)"/>
    <property type="match status" value="1"/>
</dbReference>
<evidence type="ECO:0000313" key="2">
    <source>
        <dbReference type="Proteomes" id="UP000252915"/>
    </source>
</evidence>